<feature type="region of interest" description="Disordered" evidence="2">
    <location>
        <begin position="177"/>
        <end position="208"/>
    </location>
</feature>
<dbReference type="Proteomes" id="UP000094271">
    <property type="component" value="Unassembled WGS sequence"/>
</dbReference>
<dbReference type="OrthoDB" id="1770989at2"/>
<dbReference type="EMBL" id="MEHA01000001">
    <property type="protein sequence ID" value="ODR55883.1"/>
    <property type="molecule type" value="Genomic_DNA"/>
</dbReference>
<proteinExistence type="predicted"/>
<dbReference type="AlphaFoldDB" id="A0A1E3AED7"/>
<keyword evidence="1" id="KW-0175">Coiled coil</keyword>
<evidence type="ECO:0000313" key="8">
    <source>
        <dbReference type="Proteomes" id="UP000094869"/>
    </source>
</evidence>
<gene>
    <name evidence="5" type="ORF">BEI59_01640</name>
    <name evidence="3" type="ORF">BEI61_02476</name>
    <name evidence="4" type="ORF">BEI63_31625</name>
</gene>
<feature type="coiled-coil region" evidence="1">
    <location>
        <begin position="26"/>
        <end position="85"/>
    </location>
</feature>
<evidence type="ECO:0000313" key="5">
    <source>
        <dbReference type="EMBL" id="ODR55883.1"/>
    </source>
</evidence>
<comment type="caution">
    <text evidence="3">The sequence shown here is derived from an EMBL/GenBank/DDBJ whole genome shotgun (WGS) entry which is preliminary data.</text>
</comment>
<dbReference type="EMBL" id="MEHD01000056">
    <property type="protein sequence ID" value="ODR44168.1"/>
    <property type="molecule type" value="Genomic_DNA"/>
</dbReference>
<accession>A0A1E3AED7</accession>
<name>A0A1E3AED7_9FIRM</name>
<keyword evidence="8" id="KW-1185">Reference proteome</keyword>
<protein>
    <submittedName>
        <fullName evidence="4">Vacuolar family H+-ATPase subunit H</fullName>
    </submittedName>
</protein>
<dbReference type="Proteomes" id="UP000094067">
    <property type="component" value="Unassembled WGS sequence"/>
</dbReference>
<reference evidence="5 7" key="3">
    <citation type="submission" date="2016-08" db="EMBL/GenBank/DDBJ databases">
        <authorList>
            <person name="Seilhamer J.J."/>
        </authorList>
    </citation>
    <scope>NUCLEOTIDE SEQUENCE [LARGE SCALE GENOMIC DNA]</scope>
    <source>
        <strain evidence="5 7">NML150140-1</strain>
    </source>
</reference>
<dbReference type="PATRIC" id="fig|1432052.4.peg.2766"/>
<organism evidence="3 6">
    <name type="scientific">Eisenbergiella tayi</name>
    <dbReference type="NCBI Taxonomy" id="1432052"/>
    <lineage>
        <taxon>Bacteria</taxon>
        <taxon>Bacillati</taxon>
        <taxon>Bacillota</taxon>
        <taxon>Clostridia</taxon>
        <taxon>Lachnospirales</taxon>
        <taxon>Lachnospiraceae</taxon>
        <taxon>Eisenbergiella</taxon>
    </lineage>
</organism>
<evidence type="ECO:0000313" key="3">
    <source>
        <dbReference type="EMBL" id="ODM06586.1"/>
    </source>
</evidence>
<sequence>MSSRIEQLIDEIEEYIDSCKYQPLSNSKIIVNKEELEELLRELRMKTPDEIKRYQKIINNKEAILNDAREKAEALINEATVHTSELINEHEIMQQAYAQANEVVSLATQQAQEILDSATVEANSVKASAIQYTDDILANLESIIGHGIDIASEHYGQFINELNQCLGVVQSNRMELRPDDEDDTASLPNLGDMDVSGADTGDLNLDLM</sequence>
<dbReference type="RefSeq" id="WP_009252670.1">
    <property type="nucleotide sequence ID" value="NZ_BAABXS010000001.1"/>
</dbReference>
<dbReference type="EMBL" id="MCGH01000002">
    <property type="protein sequence ID" value="ODM06586.1"/>
    <property type="molecule type" value="Genomic_DNA"/>
</dbReference>
<evidence type="ECO:0000313" key="7">
    <source>
        <dbReference type="Proteomes" id="UP000094271"/>
    </source>
</evidence>
<evidence type="ECO:0000313" key="4">
    <source>
        <dbReference type="EMBL" id="ODR44168.1"/>
    </source>
</evidence>
<reference evidence="4 8" key="2">
    <citation type="submission" date="2016-08" db="EMBL/GenBank/DDBJ databases">
        <title>Characterization of Isolates of Eisenbergiella tayi Derived from Blood Cultures, Using Whole Genome Sequencing.</title>
        <authorList>
            <person name="Bernier A.-M."/>
            <person name="Burdz T."/>
            <person name="Wiebe D."/>
            <person name="Bernard K."/>
        </authorList>
    </citation>
    <scope>NUCLEOTIDE SEQUENCE [LARGE SCALE GENOMIC DNA]</scope>
    <source>
        <strain evidence="4 8">NML120146</strain>
    </source>
</reference>
<evidence type="ECO:0000256" key="2">
    <source>
        <dbReference type="SAM" id="MobiDB-lite"/>
    </source>
</evidence>
<evidence type="ECO:0000313" key="6">
    <source>
        <dbReference type="Proteomes" id="UP000094067"/>
    </source>
</evidence>
<reference evidence="3 6" key="1">
    <citation type="submission" date="2016-07" db="EMBL/GenBank/DDBJ databases">
        <title>Characterization of isolates of Eisenbergiella tayi derived from blood cultures, using whole genome sequencing.</title>
        <authorList>
            <person name="Burdz T."/>
            <person name="Wiebe D."/>
            <person name="Huynh C."/>
            <person name="Bernard K."/>
        </authorList>
    </citation>
    <scope>NUCLEOTIDE SEQUENCE [LARGE SCALE GENOMIC DNA]</scope>
    <source>
        <strain evidence="3 6">NML 110608</strain>
    </source>
</reference>
<evidence type="ECO:0000256" key="1">
    <source>
        <dbReference type="SAM" id="Coils"/>
    </source>
</evidence>
<dbReference type="Proteomes" id="UP000094869">
    <property type="component" value="Unassembled WGS sequence"/>
</dbReference>